<feature type="domain" description="Mce/MlaD" evidence="3">
    <location>
        <begin position="34"/>
        <end position="108"/>
    </location>
</feature>
<reference evidence="4 5" key="2">
    <citation type="journal article" date="2012" name="Stand. Genomic Sci.">
        <title>Genome sequence of the moderately thermophilic, amino-acid-degrading and sulfur-reducing bacterium Thermovirga lienii type strain (Cas60314(T)).</title>
        <authorList>
            <person name="Goker M."/>
            <person name="Saunders E."/>
            <person name="Lapidus A."/>
            <person name="Nolan M."/>
            <person name="Lucas S."/>
            <person name="Hammon N."/>
            <person name="Deshpande S."/>
            <person name="Cheng J.F."/>
            <person name="Han C."/>
            <person name="Tapia R."/>
            <person name="Goodwin L.A."/>
            <person name="Pitluck S."/>
            <person name="Liolios K."/>
            <person name="Mavromatis K."/>
            <person name="Pagani I."/>
            <person name="Ivanova N."/>
            <person name="Mikhailova N."/>
            <person name="Pati A."/>
            <person name="Chen A."/>
            <person name="Palaniappan K."/>
            <person name="Land M."/>
            <person name="Chang Y.J."/>
            <person name="Jeffries C.D."/>
            <person name="Brambilla E.M."/>
            <person name="Rohde M."/>
            <person name="Spring S."/>
            <person name="Detter J.C."/>
            <person name="Woyke T."/>
            <person name="Bristow J."/>
            <person name="Eisen J.A."/>
            <person name="Markowitz V."/>
            <person name="Hugenholtz P."/>
            <person name="Kyrpides N.C."/>
            <person name="Klenk H.P."/>
        </authorList>
    </citation>
    <scope>NUCLEOTIDE SEQUENCE [LARGE SCALE GENOMIC DNA]</scope>
    <source>
        <strain evidence="5">ATCC BAA-1197 / DSM 17291 / Cas60314</strain>
    </source>
</reference>
<dbReference type="InterPro" id="IPR003399">
    <property type="entry name" value="Mce/MlaD"/>
</dbReference>
<keyword evidence="5" id="KW-1185">Reference proteome</keyword>
<gene>
    <name evidence="4" type="ordered locus">Tlie_1084</name>
</gene>
<dbReference type="InterPro" id="IPR052336">
    <property type="entry name" value="MlaD_Phospholipid_Transporter"/>
</dbReference>
<evidence type="ECO:0000259" key="3">
    <source>
        <dbReference type="Pfam" id="PF02470"/>
    </source>
</evidence>
<evidence type="ECO:0000256" key="2">
    <source>
        <dbReference type="SAM" id="Phobius"/>
    </source>
</evidence>
<dbReference type="AlphaFoldDB" id="G7VAB7"/>
<evidence type="ECO:0000256" key="1">
    <source>
        <dbReference type="SAM" id="Coils"/>
    </source>
</evidence>
<sequence>MNREIKIGIFALVTIILLGLLVFFSGGLRFKEKGYELGIVFHDAMGLSVGSPVLVSGIESGRVNSMELLEEGVLVTVGLKEGISLPVDSKFTIDTGGLLGEPRVKIIRGTSRELLGPKARVIGELPPSFDEILGDIEEGLGSIKDTFSKVNAFLENLSGMADNLENFVEEAKPAIVDAARAVEEAANSFENLSANMEATVKENRSNITKLVRNAEELSSRLNFIISEFDKDKKGGKDLRETVVKIKEAAEEAKEMAISIRKFVQGFEGESGKAFNLRKLSDLADRADKTLAFIESIKLGGDLYLHGDLDGRDPIFDAYIHLKKGDSPYSLLVGMANIGDDPGFTGAVGYEYKDWQFISGSINDYFGFGLSYNPDFSKGDLSIGAAWWNEEGGSFSVEGKYSIDEDWGLFYKHQEIDSEERDSLGVFYRF</sequence>
<name>G7VAB7_THELD</name>
<feature type="coiled-coil region" evidence="1">
    <location>
        <begin position="182"/>
        <end position="220"/>
    </location>
</feature>
<evidence type="ECO:0000313" key="4">
    <source>
        <dbReference type="EMBL" id="AER66817.1"/>
    </source>
</evidence>
<dbReference type="STRING" id="580340.Tlie_1084"/>
<keyword evidence="2" id="KW-0812">Transmembrane</keyword>
<evidence type="ECO:0000313" key="5">
    <source>
        <dbReference type="Proteomes" id="UP000005868"/>
    </source>
</evidence>
<dbReference type="OrthoDB" id="460587at2"/>
<keyword evidence="2" id="KW-1133">Transmembrane helix</keyword>
<proteinExistence type="predicted"/>
<organism evidence="4 5">
    <name type="scientific">Thermovirga lienii (strain ATCC BAA-1197 / DSM 17291 / Cas60314)</name>
    <dbReference type="NCBI Taxonomy" id="580340"/>
    <lineage>
        <taxon>Bacteria</taxon>
        <taxon>Thermotogati</taxon>
        <taxon>Synergistota</taxon>
        <taxon>Synergistia</taxon>
        <taxon>Synergistales</taxon>
        <taxon>Thermovirgaceae</taxon>
        <taxon>Thermovirga</taxon>
    </lineage>
</organism>
<dbReference type="Proteomes" id="UP000005868">
    <property type="component" value="Chromosome"/>
</dbReference>
<dbReference type="Pfam" id="PF02470">
    <property type="entry name" value="MlaD"/>
    <property type="match status" value="1"/>
</dbReference>
<dbReference type="KEGG" id="tli:Tlie_1084"/>
<dbReference type="PANTHER" id="PTHR33371:SF4">
    <property type="entry name" value="INTERMEMBRANE PHOSPHOLIPID TRANSPORT SYSTEM BINDING PROTEIN MLAD"/>
    <property type="match status" value="1"/>
</dbReference>
<feature type="transmembrane region" description="Helical" evidence="2">
    <location>
        <begin position="7"/>
        <end position="28"/>
    </location>
</feature>
<dbReference type="HOGENOM" id="CLU_603624_0_0_0"/>
<reference evidence="5" key="1">
    <citation type="submission" date="2011-10" db="EMBL/GenBank/DDBJ databases">
        <title>The complete genome of chromosome of Thermovirga lienii DSM 17291.</title>
        <authorList>
            <consortium name="US DOE Joint Genome Institute (JGI-PGF)"/>
            <person name="Lucas S."/>
            <person name="Copeland A."/>
            <person name="Lapidus A."/>
            <person name="Glavina del Rio T."/>
            <person name="Dalin E."/>
            <person name="Tice H."/>
            <person name="Bruce D."/>
            <person name="Goodwin L."/>
            <person name="Pitluck S."/>
            <person name="Peters L."/>
            <person name="Mikhailova N."/>
            <person name="Saunders E."/>
            <person name="Kyrpides N."/>
            <person name="Mavromatis K."/>
            <person name="Ivanova N."/>
            <person name="Last F.I."/>
            <person name="Brettin T."/>
            <person name="Detter J.C."/>
            <person name="Han C."/>
            <person name="Larimer F."/>
            <person name="Land M."/>
            <person name="Hauser L."/>
            <person name="Markowitz V."/>
            <person name="Cheng J.-F."/>
            <person name="Hugenholtz P."/>
            <person name="Woyke T."/>
            <person name="Wu D."/>
            <person name="Spring S."/>
            <person name="Schroeder M."/>
            <person name="Brambilla E.-M."/>
            <person name="Klenk H.-P."/>
            <person name="Eisen J.A."/>
        </authorList>
    </citation>
    <scope>NUCLEOTIDE SEQUENCE [LARGE SCALE GENOMIC DNA]</scope>
    <source>
        <strain evidence="5">ATCC BAA-1197 / DSM 17291 / Cas60314</strain>
    </source>
</reference>
<keyword evidence="1" id="KW-0175">Coiled coil</keyword>
<protein>
    <submittedName>
        <fullName evidence="4">Mammalian cell entry related domain protein</fullName>
    </submittedName>
</protein>
<dbReference type="eggNOG" id="COG1463">
    <property type="taxonomic scope" value="Bacteria"/>
</dbReference>
<keyword evidence="2" id="KW-0472">Membrane</keyword>
<dbReference type="EMBL" id="CP003096">
    <property type="protein sequence ID" value="AER66817.1"/>
    <property type="molecule type" value="Genomic_DNA"/>
</dbReference>
<dbReference type="PANTHER" id="PTHR33371">
    <property type="entry name" value="INTERMEMBRANE PHOSPHOLIPID TRANSPORT SYSTEM BINDING PROTEIN MLAD-RELATED"/>
    <property type="match status" value="1"/>
</dbReference>
<accession>G7VAB7</accession>
<dbReference type="Gene3D" id="1.10.287.950">
    <property type="entry name" value="Methyl-accepting chemotaxis protein"/>
    <property type="match status" value="1"/>
</dbReference>